<dbReference type="AlphaFoldDB" id="A0A4V6MDK0"/>
<dbReference type="PROSITE" id="PS51186">
    <property type="entry name" value="GNAT"/>
    <property type="match status" value="1"/>
</dbReference>
<evidence type="ECO:0000256" key="3">
    <source>
        <dbReference type="SAM" id="MobiDB-lite"/>
    </source>
</evidence>
<feature type="region of interest" description="Disordered" evidence="3">
    <location>
        <begin position="167"/>
        <end position="202"/>
    </location>
</feature>
<keyword evidence="6" id="KW-1185">Reference proteome</keyword>
<dbReference type="EMBL" id="SHKI01000002">
    <property type="protein sequence ID" value="RZT68339.1"/>
    <property type="molecule type" value="Genomic_DNA"/>
</dbReference>
<name>A0A4V6MDK0_9MICO</name>
<dbReference type="PANTHER" id="PTHR43072:SF23">
    <property type="entry name" value="UPF0039 PROTEIN C11D3.02C"/>
    <property type="match status" value="1"/>
</dbReference>
<dbReference type="GO" id="GO:0016747">
    <property type="term" value="F:acyltransferase activity, transferring groups other than amino-acyl groups"/>
    <property type="evidence" value="ECO:0007669"/>
    <property type="project" value="InterPro"/>
</dbReference>
<dbReference type="Gene3D" id="3.40.630.30">
    <property type="match status" value="1"/>
</dbReference>
<feature type="compositionally biased region" description="Polar residues" evidence="3">
    <location>
        <begin position="174"/>
        <end position="202"/>
    </location>
</feature>
<dbReference type="OrthoDB" id="3173333at2"/>
<evidence type="ECO:0000259" key="4">
    <source>
        <dbReference type="PROSITE" id="PS51186"/>
    </source>
</evidence>
<keyword evidence="1 5" id="KW-0808">Transferase</keyword>
<evidence type="ECO:0000256" key="2">
    <source>
        <dbReference type="ARBA" id="ARBA00023315"/>
    </source>
</evidence>
<reference evidence="5 6" key="1">
    <citation type="journal article" date="2015" name="Stand. Genomic Sci.">
        <title>Genomic Encyclopedia of Bacterial and Archaeal Type Strains, Phase III: the genomes of soil and plant-associated and newly described type strains.</title>
        <authorList>
            <person name="Whitman W.B."/>
            <person name="Woyke T."/>
            <person name="Klenk H.P."/>
            <person name="Zhou Y."/>
            <person name="Lilburn T.G."/>
            <person name="Beck B.J."/>
            <person name="De Vos P."/>
            <person name="Vandamme P."/>
            <person name="Eisen J.A."/>
            <person name="Garrity G."/>
            <person name="Hugenholtz P."/>
            <person name="Kyrpides N.C."/>
        </authorList>
    </citation>
    <scope>NUCLEOTIDE SEQUENCE [LARGE SCALE GENOMIC DNA]</scope>
    <source>
        <strain evidence="5 6">RF6</strain>
    </source>
</reference>
<proteinExistence type="predicted"/>
<gene>
    <name evidence="5" type="ORF">EV139_0062</name>
</gene>
<sequence>MGPILFRPMAESDWAEVESIYRAGIATGHATFETAPPATWAAFTAGKRPELSLVAIDSTGRVLGWVAASPVSTRAVYAGVVEHSIYIHPDAAGHGVGRRLLAAFLDLTDQHGIWTVQSSIFPENTASLRLHERAGFRAVGQRERIACMAYGPHAGQWRDTILVERRTDGERSEGASSANTHPHTQSSAPSTRNFTPNRLQES</sequence>
<dbReference type="Proteomes" id="UP000291832">
    <property type="component" value="Unassembled WGS sequence"/>
</dbReference>
<dbReference type="InterPro" id="IPR016181">
    <property type="entry name" value="Acyl_CoA_acyltransferase"/>
</dbReference>
<evidence type="ECO:0000313" key="5">
    <source>
        <dbReference type="EMBL" id="RZT68339.1"/>
    </source>
</evidence>
<protein>
    <submittedName>
        <fullName evidence="5">Phosphinothricin acetyltransferase</fullName>
    </submittedName>
</protein>
<evidence type="ECO:0000313" key="6">
    <source>
        <dbReference type="Proteomes" id="UP000291832"/>
    </source>
</evidence>
<dbReference type="SUPFAM" id="SSF55729">
    <property type="entry name" value="Acyl-CoA N-acyltransferases (Nat)"/>
    <property type="match status" value="1"/>
</dbReference>
<dbReference type="InterPro" id="IPR000182">
    <property type="entry name" value="GNAT_dom"/>
</dbReference>
<organism evidence="5 6">
    <name type="scientific">Leucobacter luti</name>
    <dbReference type="NCBI Taxonomy" id="340320"/>
    <lineage>
        <taxon>Bacteria</taxon>
        <taxon>Bacillati</taxon>
        <taxon>Actinomycetota</taxon>
        <taxon>Actinomycetes</taxon>
        <taxon>Micrococcales</taxon>
        <taxon>Microbacteriaceae</taxon>
        <taxon>Leucobacter</taxon>
    </lineage>
</organism>
<evidence type="ECO:0000256" key="1">
    <source>
        <dbReference type="ARBA" id="ARBA00022679"/>
    </source>
</evidence>
<dbReference type="Pfam" id="PF00583">
    <property type="entry name" value="Acetyltransf_1"/>
    <property type="match status" value="1"/>
</dbReference>
<keyword evidence="2" id="KW-0012">Acyltransferase</keyword>
<accession>A0A4V6MDK0</accession>
<feature type="domain" description="N-acetyltransferase" evidence="4">
    <location>
        <begin position="4"/>
        <end position="153"/>
    </location>
</feature>
<dbReference type="PANTHER" id="PTHR43072">
    <property type="entry name" value="N-ACETYLTRANSFERASE"/>
    <property type="match status" value="1"/>
</dbReference>
<dbReference type="CDD" id="cd04301">
    <property type="entry name" value="NAT_SF"/>
    <property type="match status" value="1"/>
</dbReference>
<comment type="caution">
    <text evidence="5">The sequence shown here is derived from an EMBL/GenBank/DDBJ whole genome shotgun (WGS) entry which is preliminary data.</text>
</comment>